<dbReference type="PANTHER" id="PTHR34069">
    <property type="entry name" value="3-OXOACYL-[ACYL-CARRIER-PROTEIN] SYNTHASE 3"/>
    <property type="match status" value="1"/>
</dbReference>
<keyword evidence="2" id="KW-0012">Acyltransferase</keyword>
<dbReference type="GO" id="GO:0044550">
    <property type="term" value="P:secondary metabolite biosynthetic process"/>
    <property type="evidence" value="ECO:0007669"/>
    <property type="project" value="TreeGrafter"/>
</dbReference>
<dbReference type="Pfam" id="PF08541">
    <property type="entry name" value="ACP_syn_III_C"/>
    <property type="match status" value="1"/>
</dbReference>
<feature type="domain" description="Beta-ketoacyl-[acyl-carrier-protein] synthase III C-terminal" evidence="3">
    <location>
        <begin position="245"/>
        <end position="336"/>
    </location>
</feature>
<sequence>MKWPNLYIEGFSSYLPAERERAVDMVAVGRYDEIEHQKTGQVSVVVARPEEGETAPEMAVVAGRAALADAGRHPSEIDVLIHAVVLHNGLEAWNCGSYLQGQMGIEGCIPIEIRTACAGGILGIELVGRYCGGSGKGMVTAADVWQRPLFDRWASDSGLAYGDGAGAVVLGFEGGPFRVLSTSVVSDPHLEQMHRGDESMALPHYSGNLPIDLRRRVGGYTRSHDIDEFWTRNAAAVSACAQTALDDSGSEHGDIATWVLPNFGNVLLRKQCLEPLKIPPEQTLFRYGREIGHTGAADPFVGLDLVRRNHDLEAGDRLMLIGIGVGFTWGCAVVEYTGTDADEGNERR</sequence>
<dbReference type="PANTHER" id="PTHR34069:SF2">
    <property type="entry name" value="BETA-KETOACYL-[ACYL-CARRIER-PROTEIN] SYNTHASE III"/>
    <property type="match status" value="1"/>
</dbReference>
<name>A0A1G8G9K4_9NOCA</name>
<dbReference type="CDD" id="cd00827">
    <property type="entry name" value="init_cond_enzymes"/>
    <property type="match status" value="1"/>
</dbReference>
<evidence type="ECO:0000313" key="4">
    <source>
        <dbReference type="EMBL" id="SDH91067.1"/>
    </source>
</evidence>
<proteinExistence type="predicted"/>
<evidence type="ECO:0000256" key="2">
    <source>
        <dbReference type="ARBA" id="ARBA00023315"/>
    </source>
</evidence>
<dbReference type="GO" id="GO:0016746">
    <property type="term" value="F:acyltransferase activity"/>
    <property type="evidence" value="ECO:0007669"/>
    <property type="project" value="UniProtKB-KW"/>
</dbReference>
<organism evidence="4 5">
    <name type="scientific">Rhodococcus triatomae</name>
    <dbReference type="NCBI Taxonomy" id="300028"/>
    <lineage>
        <taxon>Bacteria</taxon>
        <taxon>Bacillati</taxon>
        <taxon>Actinomycetota</taxon>
        <taxon>Actinomycetes</taxon>
        <taxon>Mycobacteriales</taxon>
        <taxon>Nocardiaceae</taxon>
        <taxon>Rhodococcus</taxon>
    </lineage>
</organism>
<keyword evidence="5" id="KW-1185">Reference proteome</keyword>
<dbReference type="AlphaFoldDB" id="A0A1G8G9K4"/>
<reference evidence="4 5" key="1">
    <citation type="submission" date="2016-10" db="EMBL/GenBank/DDBJ databases">
        <authorList>
            <person name="de Groot N.N."/>
        </authorList>
    </citation>
    <scope>NUCLEOTIDE SEQUENCE [LARGE SCALE GENOMIC DNA]</scope>
    <source>
        <strain evidence="4 5">DSM 44892</strain>
    </source>
</reference>
<dbReference type="Gene3D" id="3.40.47.10">
    <property type="match status" value="2"/>
</dbReference>
<dbReference type="RefSeq" id="WP_072737230.1">
    <property type="nucleotide sequence ID" value="NZ_CP048813.1"/>
</dbReference>
<evidence type="ECO:0000313" key="5">
    <source>
        <dbReference type="Proteomes" id="UP000183263"/>
    </source>
</evidence>
<accession>A0A1G8G9K4</accession>
<dbReference type="OrthoDB" id="7055207at2"/>
<evidence type="ECO:0000259" key="3">
    <source>
        <dbReference type="Pfam" id="PF08541"/>
    </source>
</evidence>
<protein>
    <submittedName>
        <fullName evidence="4">3-oxoacyl-[acyl-carrier-protein] synthase-3</fullName>
    </submittedName>
</protein>
<dbReference type="Proteomes" id="UP000183263">
    <property type="component" value="Unassembled WGS sequence"/>
</dbReference>
<evidence type="ECO:0000256" key="1">
    <source>
        <dbReference type="ARBA" id="ARBA00022679"/>
    </source>
</evidence>
<gene>
    <name evidence="4" type="ORF">SAMN05444695_10417</name>
</gene>
<keyword evidence="1" id="KW-0808">Transferase</keyword>
<dbReference type="SUPFAM" id="SSF53901">
    <property type="entry name" value="Thiolase-like"/>
    <property type="match status" value="1"/>
</dbReference>
<dbReference type="InterPro" id="IPR016039">
    <property type="entry name" value="Thiolase-like"/>
</dbReference>
<dbReference type="EMBL" id="FNDN01000004">
    <property type="protein sequence ID" value="SDH91067.1"/>
    <property type="molecule type" value="Genomic_DNA"/>
</dbReference>
<dbReference type="InterPro" id="IPR013747">
    <property type="entry name" value="ACP_syn_III_C"/>
</dbReference>